<sequence length="362" mass="40243">MVQANIVVVGAGVSGLTTAVELKKSHPSYDITIVSSHLPGDISPDFTSPFAGANWHSFATIEDKRLQTYDLEGYKRLVQLAETDPKSGIWANDSYCFYSQSAVEEMGNKKPDPWYKHKVENYQTIPPEQLLPGTAHGYRFKGVVITVPIYLNYLLQKALEMGIAIKRVSALKEIGSARQLHSSGKRADVVVNCTGLLAKNIKGYRDPNRQYPVLGQVLHVRNNARTEFAVDGVDPSRPDESLYIFPRKEGGSIIGGCHRENFDSTDEDKELTKRLIDRAIKYAPELIDRSFKNNPEFMDIITVGVGQRPFRDGGVRVEQDPDLHWLVHNYGAGAGGYQGSYGFSSEAVRLVRMAAESIHSKI</sequence>
<comment type="cofactor">
    <cofactor evidence="1 6">
        <name>FAD</name>
        <dbReference type="ChEBI" id="CHEBI:57692"/>
    </cofactor>
</comment>
<proteinExistence type="inferred from homology"/>
<evidence type="ECO:0000256" key="1">
    <source>
        <dbReference type="ARBA" id="ARBA00001974"/>
    </source>
</evidence>
<dbReference type="GO" id="GO:0019478">
    <property type="term" value="P:D-amino acid catabolic process"/>
    <property type="evidence" value="ECO:0007669"/>
    <property type="project" value="TreeGrafter"/>
</dbReference>
<dbReference type="OrthoDB" id="409956at2759"/>
<feature type="binding site" evidence="6">
    <location>
        <position position="194"/>
    </location>
    <ligand>
        <name>FAD</name>
        <dbReference type="ChEBI" id="CHEBI:57692"/>
    </ligand>
</feature>
<dbReference type="STRING" id="590646.G3AZE6"/>
<accession>G3AZE6</accession>
<dbReference type="PIRSF" id="PIRSF000189">
    <property type="entry name" value="D-aa_oxidase"/>
    <property type="match status" value="1"/>
</dbReference>
<evidence type="ECO:0000313" key="9">
    <source>
        <dbReference type="Proteomes" id="UP000000707"/>
    </source>
</evidence>
<evidence type="ECO:0000256" key="5">
    <source>
        <dbReference type="ARBA" id="ARBA00023002"/>
    </source>
</evidence>
<name>G3AZE6_CANTC</name>
<dbReference type="PANTHER" id="PTHR11530:SF16">
    <property type="entry name" value="D-AMINO ACID OXIDASE (AFU_ORTHOLOGUE AFUA_5G11290)"/>
    <property type="match status" value="1"/>
</dbReference>
<dbReference type="Gene3D" id="3.30.9.10">
    <property type="entry name" value="D-Amino Acid Oxidase, subunit A, domain 2"/>
    <property type="match status" value="1"/>
</dbReference>
<keyword evidence="4 6" id="KW-0274">FAD</keyword>
<dbReference type="PANTHER" id="PTHR11530">
    <property type="entry name" value="D-AMINO ACID OXIDASE"/>
    <property type="match status" value="1"/>
</dbReference>
<dbReference type="Gene3D" id="3.40.50.720">
    <property type="entry name" value="NAD(P)-binding Rossmann-like Domain"/>
    <property type="match status" value="1"/>
</dbReference>
<comment type="similarity">
    <text evidence="2">Belongs to the DAMOX/DASOX family.</text>
</comment>
<dbReference type="HOGENOM" id="CLU_034311_1_0_1"/>
<dbReference type="GO" id="GO:0005737">
    <property type="term" value="C:cytoplasm"/>
    <property type="evidence" value="ECO:0007669"/>
    <property type="project" value="TreeGrafter"/>
</dbReference>
<dbReference type="SUPFAM" id="SSF54373">
    <property type="entry name" value="FAD-linked reductases, C-terminal domain"/>
    <property type="match status" value="1"/>
</dbReference>
<dbReference type="GO" id="GO:0071949">
    <property type="term" value="F:FAD binding"/>
    <property type="evidence" value="ECO:0007669"/>
    <property type="project" value="InterPro"/>
</dbReference>
<dbReference type="EMBL" id="GL996512">
    <property type="protein sequence ID" value="EGV66304.1"/>
    <property type="molecule type" value="Genomic_DNA"/>
</dbReference>
<dbReference type="InterPro" id="IPR006076">
    <property type="entry name" value="FAD-dep_OxRdtase"/>
</dbReference>
<dbReference type="Proteomes" id="UP000000707">
    <property type="component" value="Unassembled WGS sequence"/>
</dbReference>
<protein>
    <recommendedName>
        <fullName evidence="7">FAD dependent oxidoreductase domain-containing protein</fullName>
    </recommendedName>
</protein>
<dbReference type="InterPro" id="IPR023209">
    <property type="entry name" value="DAO"/>
</dbReference>
<keyword evidence="5" id="KW-0560">Oxidoreductase</keyword>
<evidence type="ECO:0000259" key="7">
    <source>
        <dbReference type="Pfam" id="PF01266"/>
    </source>
</evidence>
<dbReference type="Pfam" id="PF01266">
    <property type="entry name" value="DAO"/>
    <property type="match status" value="1"/>
</dbReference>
<evidence type="ECO:0000256" key="2">
    <source>
        <dbReference type="ARBA" id="ARBA00006730"/>
    </source>
</evidence>
<dbReference type="SUPFAM" id="SSF51971">
    <property type="entry name" value="Nucleotide-binding domain"/>
    <property type="match status" value="1"/>
</dbReference>
<dbReference type="GO" id="GO:0003884">
    <property type="term" value="F:D-amino-acid oxidase activity"/>
    <property type="evidence" value="ECO:0007669"/>
    <property type="project" value="InterPro"/>
</dbReference>
<keyword evidence="3" id="KW-0285">Flavoprotein</keyword>
<feature type="binding site" evidence="6">
    <location>
        <begin position="47"/>
        <end position="48"/>
    </location>
    <ligand>
        <name>FAD</name>
        <dbReference type="ChEBI" id="CHEBI:57692"/>
    </ligand>
</feature>
<dbReference type="eggNOG" id="KOG3923">
    <property type="taxonomic scope" value="Eukaryota"/>
</dbReference>
<organism evidence="9">
    <name type="scientific">Candida tenuis (strain ATCC 10573 / BCRC 21748 / CBS 615 / JCM 9827 / NBRC 10315 / NRRL Y-1498 / VKM Y-70)</name>
    <name type="common">Yeast</name>
    <name type="synonym">Yamadazyma tenuis</name>
    <dbReference type="NCBI Taxonomy" id="590646"/>
    <lineage>
        <taxon>Eukaryota</taxon>
        <taxon>Fungi</taxon>
        <taxon>Dikarya</taxon>
        <taxon>Ascomycota</taxon>
        <taxon>Saccharomycotina</taxon>
        <taxon>Pichiomycetes</taxon>
        <taxon>Debaryomycetaceae</taxon>
        <taxon>Yamadazyma</taxon>
    </lineage>
</organism>
<evidence type="ECO:0000256" key="3">
    <source>
        <dbReference type="ARBA" id="ARBA00022630"/>
    </source>
</evidence>
<evidence type="ECO:0000313" key="8">
    <source>
        <dbReference type="EMBL" id="EGV66304.1"/>
    </source>
</evidence>
<gene>
    <name evidence="8" type="ORF">CANTEDRAFT_112937</name>
</gene>
<evidence type="ECO:0000256" key="4">
    <source>
        <dbReference type="ARBA" id="ARBA00022827"/>
    </source>
</evidence>
<dbReference type="AlphaFoldDB" id="G3AZE6"/>
<evidence type="ECO:0000256" key="6">
    <source>
        <dbReference type="PIRSR" id="PIRSR000189-1"/>
    </source>
</evidence>
<dbReference type="KEGG" id="cten:18246743"/>
<feature type="domain" description="FAD dependent oxidoreductase" evidence="7">
    <location>
        <begin position="6"/>
        <end position="343"/>
    </location>
</feature>
<reference evidence="8 9" key="1">
    <citation type="journal article" date="2011" name="Proc. Natl. Acad. Sci. U.S.A.">
        <title>Comparative genomics of xylose-fermenting fungi for enhanced biofuel production.</title>
        <authorList>
            <person name="Wohlbach D.J."/>
            <person name="Kuo A."/>
            <person name="Sato T.K."/>
            <person name="Potts K.M."/>
            <person name="Salamov A.A."/>
            <person name="LaButti K.M."/>
            <person name="Sun H."/>
            <person name="Clum A."/>
            <person name="Pangilinan J.L."/>
            <person name="Lindquist E.A."/>
            <person name="Lucas S."/>
            <person name="Lapidus A."/>
            <person name="Jin M."/>
            <person name="Gunawan C."/>
            <person name="Balan V."/>
            <person name="Dale B.E."/>
            <person name="Jeffries T.W."/>
            <person name="Zinkel R."/>
            <person name="Barry K.W."/>
            <person name="Grigoriev I.V."/>
            <person name="Gasch A.P."/>
        </authorList>
    </citation>
    <scope>NUCLEOTIDE SEQUENCE [LARGE SCALE GENOMIC DNA]</scope>
    <source>
        <strain evidence="9">ATCC 10573 / BCRC 21748 / CBS 615 / JCM 9827 / NBRC 10315 / NRRL Y-1498 / VKM Y-70</strain>
    </source>
</reference>
<dbReference type="GeneID" id="18246743"/>
<keyword evidence="9" id="KW-1185">Reference proteome</keyword>